<dbReference type="InterPro" id="IPR036320">
    <property type="entry name" value="Glycosyl_Trfase_fam3_N_dom_sf"/>
</dbReference>
<evidence type="ECO:0000256" key="8">
    <source>
        <dbReference type="ARBA" id="ARBA00061500"/>
    </source>
</evidence>
<evidence type="ECO:0000259" key="10">
    <source>
        <dbReference type="Pfam" id="PF02885"/>
    </source>
</evidence>
<dbReference type="PANTHER" id="PTHR43285:SF2">
    <property type="entry name" value="ANTHRANILATE PHOSPHORIBOSYLTRANSFERASE"/>
    <property type="match status" value="1"/>
</dbReference>
<evidence type="ECO:0000256" key="3">
    <source>
        <dbReference type="ARBA" id="ARBA00022605"/>
    </source>
</evidence>
<dbReference type="SUPFAM" id="SSF52418">
    <property type="entry name" value="Nucleoside phosphorylase/phosphoribosyltransferase catalytic domain"/>
    <property type="match status" value="1"/>
</dbReference>
<evidence type="ECO:0000256" key="5">
    <source>
        <dbReference type="ARBA" id="ARBA00022679"/>
    </source>
</evidence>
<dbReference type="FunFam" id="3.40.1030.10:FF:000002">
    <property type="entry name" value="Anthranilate phosphoribosyltransferase"/>
    <property type="match status" value="1"/>
</dbReference>
<dbReference type="GO" id="GO:0004048">
    <property type="term" value="F:anthranilate phosphoribosyltransferase activity"/>
    <property type="evidence" value="ECO:0007669"/>
    <property type="project" value="UniProtKB-EC"/>
</dbReference>
<dbReference type="GO" id="GO:0000162">
    <property type="term" value="P:L-tryptophan biosynthetic process"/>
    <property type="evidence" value="ECO:0007669"/>
    <property type="project" value="UniProtKB-KW"/>
</dbReference>
<keyword evidence="5" id="KW-0808">Transferase</keyword>
<dbReference type="EC" id="2.4.2.18" evidence="2"/>
<keyword evidence="7" id="KW-0057">Aromatic amino acid biosynthesis</keyword>
<dbReference type="FunFam" id="1.20.970.10:FF:000009">
    <property type="entry name" value="Anthranilate phosphoribosyltransferase, chloroplastic"/>
    <property type="match status" value="1"/>
</dbReference>
<dbReference type="NCBIfam" id="TIGR01245">
    <property type="entry name" value="trpD"/>
    <property type="match status" value="1"/>
</dbReference>
<dbReference type="InterPro" id="IPR017459">
    <property type="entry name" value="Glycosyl_Trfase_fam3_N_dom"/>
</dbReference>
<dbReference type="PANTHER" id="PTHR43285">
    <property type="entry name" value="ANTHRANILATE PHOSPHORIBOSYLTRANSFERASE"/>
    <property type="match status" value="1"/>
</dbReference>
<dbReference type="InterPro" id="IPR000312">
    <property type="entry name" value="Glycosyl_Trfase_fam3"/>
</dbReference>
<keyword evidence="12" id="KW-1185">Reference proteome</keyword>
<keyword evidence="3" id="KW-0028">Amino-acid biosynthesis</keyword>
<dbReference type="Pfam" id="PF02885">
    <property type="entry name" value="Glycos_trans_3N"/>
    <property type="match status" value="1"/>
</dbReference>
<dbReference type="EMBL" id="JAXQNO010000001">
    <property type="protein sequence ID" value="KAK4803728.1"/>
    <property type="molecule type" value="Genomic_DNA"/>
</dbReference>
<feature type="domain" description="Glycosyl transferase family 3" evidence="9">
    <location>
        <begin position="137"/>
        <end position="351"/>
    </location>
</feature>
<dbReference type="SUPFAM" id="SSF47648">
    <property type="entry name" value="Nucleoside phosphorylase/phosphoribosyltransferase N-terminal domain"/>
    <property type="match status" value="1"/>
</dbReference>
<comment type="pathway">
    <text evidence="1">Amino-acid biosynthesis; L-tryptophan biosynthesis; L-tryptophan from chorismate: step 2/5.</text>
</comment>
<dbReference type="Gene3D" id="1.20.970.10">
    <property type="entry name" value="Transferase, Pyrimidine Nucleoside Phosphorylase, Chain C"/>
    <property type="match status" value="1"/>
</dbReference>
<keyword evidence="6" id="KW-0822">Tryptophan biosynthesis</keyword>
<dbReference type="Proteomes" id="UP001346149">
    <property type="component" value="Unassembled WGS sequence"/>
</dbReference>
<dbReference type="HAMAP" id="MF_00211">
    <property type="entry name" value="TrpD"/>
    <property type="match status" value="1"/>
</dbReference>
<proteinExistence type="inferred from homology"/>
<organism evidence="11 12">
    <name type="scientific">Trapa natans</name>
    <name type="common">Water chestnut</name>
    <dbReference type="NCBI Taxonomy" id="22666"/>
    <lineage>
        <taxon>Eukaryota</taxon>
        <taxon>Viridiplantae</taxon>
        <taxon>Streptophyta</taxon>
        <taxon>Embryophyta</taxon>
        <taxon>Tracheophyta</taxon>
        <taxon>Spermatophyta</taxon>
        <taxon>Magnoliopsida</taxon>
        <taxon>eudicotyledons</taxon>
        <taxon>Gunneridae</taxon>
        <taxon>Pentapetalae</taxon>
        <taxon>rosids</taxon>
        <taxon>malvids</taxon>
        <taxon>Myrtales</taxon>
        <taxon>Lythraceae</taxon>
        <taxon>Trapa</taxon>
    </lineage>
</organism>
<evidence type="ECO:0000256" key="1">
    <source>
        <dbReference type="ARBA" id="ARBA00004907"/>
    </source>
</evidence>
<keyword evidence="4" id="KW-0328">Glycosyltransferase</keyword>
<comment type="similarity">
    <text evidence="8">Belongs to the anthranilate phosphoribosyltransferase family.</text>
</comment>
<evidence type="ECO:0000256" key="6">
    <source>
        <dbReference type="ARBA" id="ARBA00022822"/>
    </source>
</evidence>
<dbReference type="Gene3D" id="3.40.1030.10">
    <property type="entry name" value="Nucleoside phosphorylase/phosphoribosyltransferase catalytic domain"/>
    <property type="match status" value="1"/>
</dbReference>
<evidence type="ECO:0000313" key="12">
    <source>
        <dbReference type="Proteomes" id="UP001346149"/>
    </source>
</evidence>
<sequence length="392" mass="42120">MAKSVIHLHQSPISFAPFPLADRSVSPLTGIGDFFSTKPIIGGKRLINQNVSVGPVETNPAPKISSFSELIESLIHGDDLLESEAEAALEFLLNNTSEELISAFLVLLRAKGETFEEIAGLAKAMIKYARNVEGLVDAVDIVGTGGDGANTVNISTGASLLTAACGAKVAKHGNRSSSLACGSADVLEALGVAIDLEPEGITRCVNETGIGFMMAPVYHPAMNIVRSVRKKLKVKTVFNILGPLLNPARVPFAVVGVYKEDLVVKMAKALQRFGMKRALVVHSEGLDEISPLGAGYVLDVTPQKIEEFAFDPLDFGIPRCSLDELKGGDPGYNSEILRRVLSGEKGPIADAFVSKENFLNELNSKVDIYRICCIICIQLFIVLLVEYSRLHQ</sequence>
<evidence type="ECO:0000256" key="2">
    <source>
        <dbReference type="ARBA" id="ARBA00011948"/>
    </source>
</evidence>
<dbReference type="AlphaFoldDB" id="A0AAN7M6C2"/>
<dbReference type="InterPro" id="IPR005940">
    <property type="entry name" value="Anthranilate_Pribosyl_Tfrase"/>
</dbReference>
<evidence type="ECO:0000256" key="4">
    <source>
        <dbReference type="ARBA" id="ARBA00022676"/>
    </source>
</evidence>
<evidence type="ECO:0000313" key="11">
    <source>
        <dbReference type="EMBL" id="KAK4803728.1"/>
    </source>
</evidence>
<evidence type="ECO:0000256" key="7">
    <source>
        <dbReference type="ARBA" id="ARBA00023141"/>
    </source>
</evidence>
<dbReference type="GO" id="GO:0005829">
    <property type="term" value="C:cytosol"/>
    <property type="evidence" value="ECO:0007669"/>
    <property type="project" value="TreeGrafter"/>
</dbReference>
<feature type="domain" description="Glycosyl transferase family 3 N-terminal" evidence="10">
    <location>
        <begin position="69"/>
        <end position="128"/>
    </location>
</feature>
<gene>
    <name evidence="11" type="ORF">SAY86_003545</name>
</gene>
<comment type="caution">
    <text evidence="11">The sequence shown here is derived from an EMBL/GenBank/DDBJ whole genome shotgun (WGS) entry which is preliminary data.</text>
</comment>
<dbReference type="Pfam" id="PF00591">
    <property type="entry name" value="Glycos_transf_3"/>
    <property type="match status" value="1"/>
</dbReference>
<dbReference type="InterPro" id="IPR035902">
    <property type="entry name" value="Nuc_phospho_transferase"/>
</dbReference>
<accession>A0AAN7M6C2</accession>
<reference evidence="11 12" key="1">
    <citation type="journal article" date="2023" name="Hortic Res">
        <title>Pangenome of water caltrop reveals structural variations and asymmetric subgenome divergence after allopolyploidization.</title>
        <authorList>
            <person name="Zhang X."/>
            <person name="Chen Y."/>
            <person name="Wang L."/>
            <person name="Yuan Y."/>
            <person name="Fang M."/>
            <person name="Shi L."/>
            <person name="Lu R."/>
            <person name="Comes H.P."/>
            <person name="Ma Y."/>
            <person name="Chen Y."/>
            <person name="Huang G."/>
            <person name="Zhou Y."/>
            <person name="Zheng Z."/>
            <person name="Qiu Y."/>
        </authorList>
    </citation>
    <scope>NUCLEOTIDE SEQUENCE [LARGE SCALE GENOMIC DNA]</scope>
    <source>
        <strain evidence="11">F231</strain>
    </source>
</reference>
<name>A0AAN7M6C2_TRANT</name>
<protein>
    <recommendedName>
        <fullName evidence="2">anthranilate phosphoribosyltransferase</fullName>
        <ecNumber evidence="2">2.4.2.18</ecNumber>
    </recommendedName>
</protein>
<evidence type="ECO:0000259" key="9">
    <source>
        <dbReference type="Pfam" id="PF00591"/>
    </source>
</evidence>